<feature type="compositionally biased region" description="Low complexity" evidence="1">
    <location>
        <begin position="58"/>
        <end position="74"/>
    </location>
</feature>
<feature type="compositionally biased region" description="Basic residues" evidence="1">
    <location>
        <begin position="99"/>
        <end position="109"/>
    </location>
</feature>
<organism evidence="2">
    <name type="scientific">uncultured Thermoleophilia bacterium</name>
    <dbReference type="NCBI Taxonomy" id="1497501"/>
    <lineage>
        <taxon>Bacteria</taxon>
        <taxon>Bacillati</taxon>
        <taxon>Actinomycetota</taxon>
        <taxon>Thermoleophilia</taxon>
        <taxon>environmental samples</taxon>
    </lineage>
</organism>
<dbReference type="AlphaFoldDB" id="A0A6J4UHI2"/>
<feature type="non-terminal residue" evidence="2">
    <location>
        <position position="1"/>
    </location>
</feature>
<feature type="region of interest" description="Disordered" evidence="1">
    <location>
        <begin position="58"/>
        <end position="251"/>
    </location>
</feature>
<evidence type="ECO:0000256" key="1">
    <source>
        <dbReference type="SAM" id="MobiDB-lite"/>
    </source>
</evidence>
<name>A0A6J4UHI2_9ACTN</name>
<feature type="compositionally biased region" description="Basic and acidic residues" evidence="1">
    <location>
        <begin position="207"/>
        <end position="218"/>
    </location>
</feature>
<dbReference type="EMBL" id="CADCWC010000399">
    <property type="protein sequence ID" value="CAA9549731.1"/>
    <property type="molecule type" value="Genomic_DNA"/>
</dbReference>
<evidence type="ECO:0000313" key="2">
    <source>
        <dbReference type="EMBL" id="CAA9549731.1"/>
    </source>
</evidence>
<sequence>AQPPAAALLRRQRRLPLPGPGVRRAAVRPGRRPRRRVAADRHRRCGVLPVAPAVAGGRVAGARRPAAPAGLGRRAGAHERVLLPRHRGPAARDGGGHRVPARHRARRPRRPDPAQRRRARARGPGGVPPHGRQAHRGARGRRPGLRQRGALRRLHRPRPPDRADAGAARHRRPGGGHGRRRGRGDAARGGAGAARPDGSRGAAGGPRCRDLLVGDPVRRRPARAGAPGPRHLRAHGLAAAGDRDGHRRPRA</sequence>
<feature type="compositionally biased region" description="Basic residues" evidence="1">
    <location>
        <begin position="168"/>
        <end position="182"/>
    </location>
</feature>
<accession>A0A6J4UHI2</accession>
<protein>
    <submittedName>
        <fullName evidence="2">Uncharacterized protein</fullName>
    </submittedName>
</protein>
<feature type="non-terminal residue" evidence="2">
    <location>
        <position position="251"/>
    </location>
</feature>
<gene>
    <name evidence="2" type="ORF">AVDCRST_MAG79-2597</name>
</gene>
<feature type="region of interest" description="Disordered" evidence="1">
    <location>
        <begin position="16"/>
        <end position="41"/>
    </location>
</feature>
<feature type="compositionally biased region" description="Basic residues" evidence="1">
    <location>
        <begin position="25"/>
        <end position="41"/>
    </location>
</feature>
<reference evidence="2" key="1">
    <citation type="submission" date="2020-02" db="EMBL/GenBank/DDBJ databases">
        <authorList>
            <person name="Meier V. D."/>
        </authorList>
    </citation>
    <scope>NUCLEOTIDE SEQUENCE</scope>
    <source>
        <strain evidence="2">AVDCRST_MAG79</strain>
    </source>
</reference>
<feature type="compositionally biased region" description="Basic residues" evidence="1">
    <location>
        <begin position="132"/>
        <end position="157"/>
    </location>
</feature>
<proteinExistence type="predicted"/>